<dbReference type="InterPro" id="IPR011006">
    <property type="entry name" value="CheY-like_superfamily"/>
</dbReference>
<evidence type="ECO:0000256" key="1">
    <source>
        <dbReference type="ARBA" id="ARBA00000085"/>
    </source>
</evidence>
<dbReference type="EC" id="2.7.13.3" evidence="2"/>
<dbReference type="CDD" id="cd00156">
    <property type="entry name" value="REC"/>
    <property type="match status" value="1"/>
</dbReference>
<dbReference type="SUPFAM" id="SSF55874">
    <property type="entry name" value="ATPase domain of HSP90 chaperone/DNA topoisomerase II/histidine kinase"/>
    <property type="match status" value="1"/>
</dbReference>
<dbReference type="PRINTS" id="PR00344">
    <property type="entry name" value="BCTRLSENSOR"/>
</dbReference>
<dbReference type="CDD" id="cd00082">
    <property type="entry name" value="HisKA"/>
    <property type="match status" value="1"/>
</dbReference>
<dbReference type="SMART" id="SM00387">
    <property type="entry name" value="HATPase_c"/>
    <property type="match status" value="1"/>
</dbReference>
<evidence type="ECO:0000313" key="15">
    <source>
        <dbReference type="Proteomes" id="UP000000739"/>
    </source>
</evidence>
<dbReference type="InterPro" id="IPR036097">
    <property type="entry name" value="HisK_dim/P_sf"/>
</dbReference>
<dbReference type="InterPro" id="IPR003661">
    <property type="entry name" value="HisK_dim/P_dom"/>
</dbReference>
<dbReference type="Gene3D" id="3.40.50.2300">
    <property type="match status" value="1"/>
</dbReference>
<dbReference type="EMBL" id="CP001322">
    <property type="protein sequence ID" value="ACL06843.1"/>
    <property type="molecule type" value="Genomic_DNA"/>
</dbReference>
<evidence type="ECO:0000256" key="4">
    <source>
        <dbReference type="ARBA" id="ARBA00022679"/>
    </source>
</evidence>
<accession>B8FE62</accession>
<evidence type="ECO:0000256" key="5">
    <source>
        <dbReference type="ARBA" id="ARBA00022741"/>
    </source>
</evidence>
<dbReference type="Gene3D" id="3.30.450.20">
    <property type="entry name" value="PAS domain"/>
    <property type="match status" value="1"/>
</dbReference>
<evidence type="ECO:0000256" key="7">
    <source>
        <dbReference type="ARBA" id="ARBA00022840"/>
    </source>
</evidence>
<dbReference type="InterPro" id="IPR003594">
    <property type="entry name" value="HATPase_dom"/>
</dbReference>
<dbReference type="InterPro" id="IPR004358">
    <property type="entry name" value="Sig_transdc_His_kin-like_C"/>
</dbReference>
<dbReference type="SMART" id="SM00388">
    <property type="entry name" value="HisKA"/>
    <property type="match status" value="1"/>
</dbReference>
<dbReference type="Pfam" id="PF02518">
    <property type="entry name" value="HATPase_c"/>
    <property type="match status" value="1"/>
</dbReference>
<evidence type="ECO:0000256" key="2">
    <source>
        <dbReference type="ARBA" id="ARBA00012438"/>
    </source>
</evidence>
<dbReference type="GO" id="GO:0000155">
    <property type="term" value="F:phosphorelay sensor kinase activity"/>
    <property type="evidence" value="ECO:0007669"/>
    <property type="project" value="InterPro"/>
</dbReference>
<keyword evidence="4" id="KW-0808">Transferase</keyword>
<dbReference type="Pfam" id="PF08448">
    <property type="entry name" value="PAS_4"/>
    <property type="match status" value="1"/>
</dbReference>
<reference evidence="14 15" key="1">
    <citation type="journal article" date="2012" name="Environ. Microbiol.">
        <title>The genome sequence of Desulfatibacillum alkenivorans AK-01: a blueprint for anaerobic alkane oxidation.</title>
        <authorList>
            <person name="Callaghan A.V."/>
            <person name="Morris B.E."/>
            <person name="Pereira I.A."/>
            <person name="McInerney M.J."/>
            <person name="Austin R.N."/>
            <person name="Groves J.T."/>
            <person name="Kukor J.J."/>
            <person name="Suflita J.M."/>
            <person name="Young L.Y."/>
            <person name="Zylstra G.J."/>
            <person name="Wawrik B."/>
        </authorList>
    </citation>
    <scope>NUCLEOTIDE SEQUENCE [LARGE SCALE GENOMIC DNA]</scope>
    <source>
        <strain evidence="14 15">AK-01</strain>
    </source>
</reference>
<dbReference type="PROSITE" id="PS50109">
    <property type="entry name" value="HIS_KIN"/>
    <property type="match status" value="1"/>
</dbReference>
<dbReference type="Gene3D" id="1.10.287.130">
    <property type="match status" value="1"/>
</dbReference>
<protein>
    <recommendedName>
        <fullName evidence="2">histidine kinase</fullName>
        <ecNumber evidence="2">2.7.13.3</ecNumber>
    </recommendedName>
</protein>
<proteinExistence type="predicted"/>
<feature type="domain" description="Response regulatory" evidence="13">
    <location>
        <begin position="620"/>
        <end position="735"/>
    </location>
</feature>
<dbReference type="AlphaFoldDB" id="B8FE62"/>
<evidence type="ECO:0000256" key="8">
    <source>
        <dbReference type="ARBA" id="ARBA00023012"/>
    </source>
</evidence>
<keyword evidence="7" id="KW-0067">ATP-binding</keyword>
<evidence type="ECO:0000256" key="9">
    <source>
        <dbReference type="PROSITE-ProRule" id="PRU00169"/>
    </source>
</evidence>
<evidence type="ECO:0000259" key="13">
    <source>
        <dbReference type="PROSITE" id="PS50110"/>
    </source>
</evidence>
<dbReference type="InterPro" id="IPR013656">
    <property type="entry name" value="PAS_4"/>
</dbReference>
<dbReference type="GO" id="GO:0005524">
    <property type="term" value="F:ATP binding"/>
    <property type="evidence" value="ECO:0007669"/>
    <property type="project" value="UniProtKB-KW"/>
</dbReference>
<sequence length="739" mass="82799">MLKIPFLRNVFFASLLAAMLVPCVVIVFIYPKFQGVLIQLVEDEAVRFTKHWAGWFDDVRGDLAPEMIRGEILKETSILQKDLGARKVRVFSKWGDIIYSSDLKEVGGRNTHDYFHEIVAQGDAYTKLVKKNEKSAEGKTVSAHVAEIYVPIMRNGQFWGALETYYDITKARDTLSSLIRGSALILIIVVFCMEGMIILLLLRAGRMVTSLTDTEKKLRYEKEFSEAVFNSISDPIAVVDPLTYEVINANEAAYQQFGEFLGPSRAAKCFEFTHNSAEPCSGANHTCPMVRTYQTGLPAYDEHIHYKPNGDISYEDVFTYPIKNEAGEVERIVHISRENRERKAAREEKMRLEAQLDRSRKMEAIGLLAGGVAHDLNNVLSGIVSYPDLLMLDCPEEDKTMRDSLAIIRDSGLRASAIVMDLLTLARRGVMEMEALNLNAVIQDYLNSPEYNKLHAYHPRLKVRFTPDPDLHNIKGSEVHLRKSVMNLVSNAAESMPNGGDVHISTMNSRMEESAAKDKGIEPGDYALLIVADDGIGMNEVELTRIFEPFYTKKKMGRSGAGLGMAVVWGAVQDHKGHIDVSSSPQKGTTFFLRFPATEDPIAEEPDDPAWEECLGNNQSILVVEDVPQQQVLAKRVLEKLGYQVRLAESGPEALVILDSTPMDLVMVDTVLGTDMDGLDLLEKIKNMLPHQKAIITSGYFEAEVMEKARNLGVLQYVKKPYTTKNLGMAIRMEFDKKD</sequence>
<dbReference type="SUPFAM" id="SSF55785">
    <property type="entry name" value="PYP-like sensor domain (PAS domain)"/>
    <property type="match status" value="1"/>
</dbReference>
<dbReference type="PROSITE" id="PS50110">
    <property type="entry name" value="RESPONSE_REGULATORY"/>
    <property type="match status" value="1"/>
</dbReference>
<comment type="catalytic activity">
    <reaction evidence="1">
        <text>ATP + protein L-histidine = ADP + protein N-phospho-L-histidine.</text>
        <dbReference type="EC" id="2.7.13.3"/>
    </reaction>
</comment>
<dbReference type="eggNOG" id="COG2204">
    <property type="taxonomic scope" value="Bacteria"/>
</dbReference>
<dbReference type="InterPro" id="IPR001789">
    <property type="entry name" value="Sig_transdc_resp-reg_receiver"/>
</dbReference>
<keyword evidence="6 14" id="KW-0418">Kinase</keyword>
<evidence type="ECO:0000259" key="12">
    <source>
        <dbReference type="PROSITE" id="PS50109"/>
    </source>
</evidence>
<feature type="modified residue" description="4-aspartylphosphate" evidence="9">
    <location>
        <position position="669"/>
    </location>
</feature>
<name>B8FE62_DESAL</name>
<evidence type="ECO:0000256" key="6">
    <source>
        <dbReference type="ARBA" id="ARBA00022777"/>
    </source>
</evidence>
<dbReference type="Gene3D" id="3.30.565.10">
    <property type="entry name" value="Histidine kinase-like ATPase, C-terminal domain"/>
    <property type="match status" value="1"/>
</dbReference>
<keyword evidence="15" id="KW-1185">Reference proteome</keyword>
<keyword evidence="11" id="KW-1133">Transmembrane helix</keyword>
<dbReference type="Pfam" id="PF00072">
    <property type="entry name" value="Response_reg"/>
    <property type="match status" value="1"/>
</dbReference>
<keyword evidence="11" id="KW-0472">Membrane</keyword>
<evidence type="ECO:0000256" key="3">
    <source>
        <dbReference type="ARBA" id="ARBA00022553"/>
    </source>
</evidence>
<evidence type="ECO:0000256" key="11">
    <source>
        <dbReference type="SAM" id="Phobius"/>
    </source>
</evidence>
<organism evidence="14 15">
    <name type="scientific">Desulfatibacillum aliphaticivorans</name>
    <dbReference type="NCBI Taxonomy" id="218208"/>
    <lineage>
        <taxon>Bacteria</taxon>
        <taxon>Pseudomonadati</taxon>
        <taxon>Thermodesulfobacteriota</taxon>
        <taxon>Desulfobacteria</taxon>
        <taxon>Desulfobacterales</taxon>
        <taxon>Desulfatibacillaceae</taxon>
        <taxon>Desulfatibacillum</taxon>
    </lineage>
</organism>
<feature type="coiled-coil region" evidence="10">
    <location>
        <begin position="335"/>
        <end position="362"/>
    </location>
</feature>
<gene>
    <name evidence="14" type="ordered locus">Dalk_5173</name>
</gene>
<dbReference type="KEGG" id="dal:Dalk_5173"/>
<keyword evidence="5" id="KW-0547">Nucleotide-binding</keyword>
<keyword evidence="3 9" id="KW-0597">Phosphoprotein</keyword>
<dbReference type="InterPro" id="IPR035965">
    <property type="entry name" value="PAS-like_dom_sf"/>
</dbReference>
<dbReference type="HOGENOM" id="CLU_375417_0_0_7"/>
<dbReference type="SUPFAM" id="SSF47384">
    <property type="entry name" value="Homodimeric domain of signal transducing histidine kinase"/>
    <property type="match status" value="1"/>
</dbReference>
<feature type="domain" description="Histidine kinase" evidence="12">
    <location>
        <begin position="371"/>
        <end position="599"/>
    </location>
</feature>
<dbReference type="SMART" id="SM00448">
    <property type="entry name" value="REC"/>
    <property type="match status" value="1"/>
</dbReference>
<feature type="transmembrane region" description="Helical" evidence="11">
    <location>
        <begin position="6"/>
        <end position="30"/>
    </location>
</feature>
<keyword evidence="8" id="KW-0902">Two-component regulatory system</keyword>
<feature type="transmembrane region" description="Helical" evidence="11">
    <location>
        <begin position="178"/>
        <end position="202"/>
    </location>
</feature>
<dbReference type="PANTHER" id="PTHR43065">
    <property type="entry name" value="SENSOR HISTIDINE KINASE"/>
    <property type="match status" value="1"/>
</dbReference>
<dbReference type="eggNOG" id="COG4191">
    <property type="taxonomic scope" value="Bacteria"/>
</dbReference>
<dbReference type="SUPFAM" id="SSF52172">
    <property type="entry name" value="CheY-like"/>
    <property type="match status" value="1"/>
</dbReference>
<dbReference type="InterPro" id="IPR036890">
    <property type="entry name" value="HATPase_C_sf"/>
</dbReference>
<evidence type="ECO:0000256" key="10">
    <source>
        <dbReference type="SAM" id="Coils"/>
    </source>
</evidence>
<dbReference type="RefSeq" id="WP_015949880.1">
    <property type="nucleotide sequence ID" value="NC_011768.1"/>
</dbReference>
<dbReference type="InterPro" id="IPR005467">
    <property type="entry name" value="His_kinase_dom"/>
</dbReference>
<dbReference type="Pfam" id="PF00512">
    <property type="entry name" value="HisKA"/>
    <property type="match status" value="1"/>
</dbReference>
<evidence type="ECO:0000313" key="14">
    <source>
        <dbReference type="EMBL" id="ACL06843.1"/>
    </source>
</evidence>
<dbReference type="Proteomes" id="UP000000739">
    <property type="component" value="Chromosome"/>
</dbReference>
<keyword evidence="11" id="KW-0812">Transmembrane</keyword>
<dbReference type="PANTHER" id="PTHR43065:SF46">
    <property type="entry name" value="C4-DICARBOXYLATE TRANSPORT SENSOR PROTEIN DCTB"/>
    <property type="match status" value="1"/>
</dbReference>
<keyword evidence="10" id="KW-0175">Coiled coil</keyword>